<sequence>MKTANLRLEQSIRTLFYIGLMGQLFFAIYIFLFYGGSAIKGDWNTWTEAMIHGIIEGDPIGNIVLVVHILLAFIITVCGPIQFFKWIRINRPTLHKWNGRIYIMTALVISTFAIYMIMARDAKIGGELGRIATTTNGLLIIVFAILTWRTGVKKQFAQHRKWAIRTFIVVSGVWFFRIGFGVWILITGFTAPGTSADLSGPFDRLLYFGSYLVPLAIAEFYLYVKDSKHSKLKFIGAGFFFMLCVILLGGTAITAKFFWLDSL</sequence>
<feature type="transmembrane region" description="Helical" evidence="1">
    <location>
        <begin position="206"/>
        <end position="224"/>
    </location>
</feature>
<feature type="transmembrane region" description="Helical" evidence="1">
    <location>
        <begin position="101"/>
        <end position="119"/>
    </location>
</feature>
<reference evidence="2" key="1">
    <citation type="journal article" date="2014" name="Int. J. Syst. Evol. Microbiol.">
        <title>Complete genome sequence of Corynebacterium casei LMG S-19264T (=DSM 44701T), isolated from a smear-ripened cheese.</title>
        <authorList>
            <consortium name="US DOE Joint Genome Institute (JGI-PGF)"/>
            <person name="Walter F."/>
            <person name="Albersmeier A."/>
            <person name="Kalinowski J."/>
            <person name="Ruckert C."/>
        </authorList>
    </citation>
    <scope>NUCLEOTIDE SEQUENCE</scope>
    <source>
        <strain evidence="2">NBRC 108769</strain>
    </source>
</reference>
<protein>
    <submittedName>
        <fullName evidence="2">Membrane protein</fullName>
    </submittedName>
</protein>
<organism evidence="2 3">
    <name type="scientific">Portibacter lacus</name>
    <dbReference type="NCBI Taxonomy" id="1099794"/>
    <lineage>
        <taxon>Bacteria</taxon>
        <taxon>Pseudomonadati</taxon>
        <taxon>Bacteroidota</taxon>
        <taxon>Saprospiria</taxon>
        <taxon>Saprospirales</taxon>
        <taxon>Haliscomenobacteraceae</taxon>
        <taxon>Portibacter</taxon>
    </lineage>
</organism>
<accession>A0AA37SU13</accession>
<evidence type="ECO:0000256" key="1">
    <source>
        <dbReference type="SAM" id="Phobius"/>
    </source>
</evidence>
<dbReference type="Pfam" id="PF10067">
    <property type="entry name" value="DUF2306"/>
    <property type="match status" value="1"/>
</dbReference>
<gene>
    <name evidence="2" type="ORF">GCM10007940_26350</name>
</gene>
<reference evidence="2" key="2">
    <citation type="submission" date="2023-01" db="EMBL/GenBank/DDBJ databases">
        <title>Draft genome sequence of Portibacter lacus strain NBRC 108769.</title>
        <authorList>
            <person name="Sun Q."/>
            <person name="Mori K."/>
        </authorList>
    </citation>
    <scope>NUCLEOTIDE SEQUENCE</scope>
    <source>
        <strain evidence="2">NBRC 108769</strain>
    </source>
</reference>
<feature type="transmembrane region" description="Helical" evidence="1">
    <location>
        <begin position="60"/>
        <end position="81"/>
    </location>
</feature>
<feature type="transmembrane region" description="Helical" evidence="1">
    <location>
        <begin position="162"/>
        <end position="186"/>
    </location>
</feature>
<evidence type="ECO:0000313" key="2">
    <source>
        <dbReference type="EMBL" id="GLR18020.1"/>
    </source>
</evidence>
<evidence type="ECO:0000313" key="3">
    <source>
        <dbReference type="Proteomes" id="UP001156666"/>
    </source>
</evidence>
<dbReference type="InterPro" id="IPR018750">
    <property type="entry name" value="DUF2306_membrane"/>
</dbReference>
<keyword evidence="1" id="KW-0812">Transmembrane</keyword>
<feature type="transmembrane region" description="Helical" evidence="1">
    <location>
        <begin position="236"/>
        <end position="259"/>
    </location>
</feature>
<dbReference type="Proteomes" id="UP001156666">
    <property type="component" value="Unassembled WGS sequence"/>
</dbReference>
<keyword evidence="1" id="KW-1133">Transmembrane helix</keyword>
<keyword evidence="3" id="KW-1185">Reference proteome</keyword>
<feature type="transmembrane region" description="Helical" evidence="1">
    <location>
        <begin position="12"/>
        <end position="34"/>
    </location>
</feature>
<comment type="caution">
    <text evidence="2">The sequence shown here is derived from an EMBL/GenBank/DDBJ whole genome shotgun (WGS) entry which is preliminary data.</text>
</comment>
<dbReference type="EMBL" id="BSOH01000014">
    <property type="protein sequence ID" value="GLR18020.1"/>
    <property type="molecule type" value="Genomic_DNA"/>
</dbReference>
<dbReference type="AlphaFoldDB" id="A0AA37SU13"/>
<dbReference type="RefSeq" id="WP_235291695.1">
    <property type="nucleotide sequence ID" value="NZ_BSOH01000014.1"/>
</dbReference>
<proteinExistence type="predicted"/>
<keyword evidence="1" id="KW-0472">Membrane</keyword>
<name>A0AA37SU13_9BACT</name>
<feature type="transmembrane region" description="Helical" evidence="1">
    <location>
        <begin position="131"/>
        <end position="150"/>
    </location>
</feature>